<reference evidence="3 4" key="1">
    <citation type="submission" date="2017-05" db="EMBL/GenBank/DDBJ databases">
        <title>Draft genome sequence of Elsinoe australis.</title>
        <authorList>
            <person name="Cheng Q."/>
        </authorList>
    </citation>
    <scope>NUCLEOTIDE SEQUENCE [LARGE SCALE GENOMIC DNA]</scope>
    <source>
        <strain evidence="3 4">NL1</strain>
    </source>
</reference>
<name>A0A2P7Z665_9PEZI</name>
<dbReference type="EMBL" id="NHZQ01000305">
    <property type="protein sequence ID" value="PSK43722.1"/>
    <property type="molecule type" value="Genomic_DNA"/>
</dbReference>
<feature type="chain" id="PRO_5015172199" description="AA1-like domain-containing protein" evidence="2">
    <location>
        <begin position="20"/>
        <end position="174"/>
    </location>
</feature>
<protein>
    <recommendedName>
        <fullName evidence="5">AA1-like domain-containing protein</fullName>
    </recommendedName>
</protein>
<gene>
    <name evidence="3" type="ORF">B9Z65_7236</name>
</gene>
<proteinExistence type="predicted"/>
<evidence type="ECO:0000313" key="4">
    <source>
        <dbReference type="Proteomes" id="UP000243723"/>
    </source>
</evidence>
<keyword evidence="4" id="KW-1185">Reference proteome</keyword>
<accession>A0A2P7Z665</accession>
<organism evidence="3 4">
    <name type="scientific">Elsinoe australis</name>
    <dbReference type="NCBI Taxonomy" id="40998"/>
    <lineage>
        <taxon>Eukaryota</taxon>
        <taxon>Fungi</taxon>
        <taxon>Dikarya</taxon>
        <taxon>Ascomycota</taxon>
        <taxon>Pezizomycotina</taxon>
        <taxon>Dothideomycetes</taxon>
        <taxon>Dothideomycetidae</taxon>
        <taxon>Myriangiales</taxon>
        <taxon>Elsinoaceae</taxon>
        <taxon>Elsinoe</taxon>
    </lineage>
</organism>
<feature type="signal peptide" evidence="2">
    <location>
        <begin position="1"/>
        <end position="19"/>
    </location>
</feature>
<dbReference type="Proteomes" id="UP000243723">
    <property type="component" value="Unassembled WGS sequence"/>
</dbReference>
<sequence length="174" mass="19388">MKCTTLLSTLLVAAPLSHAAPTYGSSHISPGTPASTTNQDPSKSSWQVYSLREQPFSDAELTFTFLDPNTKYETDCRTALPMSGYATCKDGKTTFIYGGVSYQYGETWLSVQRRDVEDCPDHINATDASTEEKKECKKRSASGTLNLPNNFWQQPGWNSWVHPEALDVHWGWSL</sequence>
<evidence type="ECO:0008006" key="5">
    <source>
        <dbReference type="Google" id="ProtNLM"/>
    </source>
</evidence>
<dbReference type="OrthoDB" id="3836140at2759"/>
<evidence type="ECO:0000313" key="3">
    <source>
        <dbReference type="EMBL" id="PSK43722.1"/>
    </source>
</evidence>
<keyword evidence="2" id="KW-0732">Signal</keyword>
<feature type="region of interest" description="Disordered" evidence="1">
    <location>
        <begin position="23"/>
        <end position="45"/>
    </location>
</feature>
<comment type="caution">
    <text evidence="3">The sequence shown here is derived from an EMBL/GenBank/DDBJ whole genome shotgun (WGS) entry which is preliminary data.</text>
</comment>
<dbReference type="AlphaFoldDB" id="A0A2P7Z665"/>
<evidence type="ECO:0000256" key="1">
    <source>
        <dbReference type="SAM" id="MobiDB-lite"/>
    </source>
</evidence>
<evidence type="ECO:0000256" key="2">
    <source>
        <dbReference type="SAM" id="SignalP"/>
    </source>
</evidence>